<keyword evidence="5" id="KW-1185">Reference proteome</keyword>
<dbReference type="RefSeq" id="WP_036649021.1">
    <property type="nucleotide sequence ID" value="NZ_BAVZ01000007.1"/>
</dbReference>
<comment type="caution">
    <text evidence="4">The sequence shown here is derived from an EMBL/GenBank/DDBJ whole genome shotgun (WGS) entry which is preliminary data.</text>
</comment>
<keyword evidence="1" id="KW-1133">Transmembrane helix</keyword>
<keyword evidence="1" id="KW-0472">Membrane</keyword>
<dbReference type="STRING" id="1236976.JCM16418_2600"/>
<dbReference type="AlphaFoldDB" id="W7YL82"/>
<feature type="transmembrane region" description="Helical" evidence="1">
    <location>
        <begin position="61"/>
        <end position="80"/>
    </location>
</feature>
<evidence type="ECO:0000313" key="5">
    <source>
        <dbReference type="Proteomes" id="UP000019364"/>
    </source>
</evidence>
<dbReference type="eggNOG" id="ENOG50334DM">
    <property type="taxonomic scope" value="Bacteria"/>
</dbReference>
<accession>W7YL82</accession>
<dbReference type="Pfam" id="PF13786">
    <property type="entry name" value="DUF4179"/>
    <property type="match status" value="1"/>
</dbReference>
<dbReference type="InterPro" id="IPR040680">
    <property type="entry name" value="DUF5643"/>
</dbReference>
<keyword evidence="1" id="KW-0812">Transmembrane</keyword>
<evidence type="ECO:0008006" key="6">
    <source>
        <dbReference type="Google" id="ProtNLM"/>
    </source>
</evidence>
<name>W7YL82_9BACL</name>
<dbReference type="Gene3D" id="2.60.40.1630">
    <property type="entry name" value="bacillus anthracis domain"/>
    <property type="match status" value="1"/>
</dbReference>
<proteinExistence type="predicted"/>
<evidence type="ECO:0000313" key="4">
    <source>
        <dbReference type="EMBL" id="GAF08518.1"/>
    </source>
</evidence>
<dbReference type="OrthoDB" id="2571714at2"/>
<dbReference type="InterPro" id="IPR025436">
    <property type="entry name" value="DUF4179"/>
</dbReference>
<reference evidence="4 5" key="1">
    <citation type="journal article" date="2014" name="Genome Announc.">
        <title>Draft Genome Sequence of Paenibacillus pini JCM 16418T, Isolated from the Rhizosphere of Pine Tree.</title>
        <authorList>
            <person name="Yuki M."/>
            <person name="Oshima K."/>
            <person name="Suda W."/>
            <person name="Oshida Y."/>
            <person name="Kitamura K."/>
            <person name="Iida Y."/>
            <person name="Hattori M."/>
            <person name="Ohkuma M."/>
        </authorList>
    </citation>
    <scope>NUCLEOTIDE SEQUENCE [LARGE SCALE GENOMIC DNA]</scope>
    <source>
        <strain evidence="4 5">JCM 16418</strain>
    </source>
</reference>
<gene>
    <name evidence="4" type="ORF">JCM16418_2600</name>
</gene>
<protein>
    <recommendedName>
        <fullName evidence="6">DUF4179 domain-containing protein</fullName>
    </recommendedName>
</protein>
<dbReference type="Pfam" id="PF18705">
    <property type="entry name" value="DUF5643"/>
    <property type="match status" value="1"/>
</dbReference>
<feature type="domain" description="DUF5643" evidence="3">
    <location>
        <begin position="241"/>
        <end position="351"/>
    </location>
</feature>
<feature type="domain" description="DUF4179" evidence="2">
    <location>
        <begin position="58"/>
        <end position="146"/>
    </location>
</feature>
<evidence type="ECO:0000259" key="3">
    <source>
        <dbReference type="Pfam" id="PF18705"/>
    </source>
</evidence>
<organism evidence="4 5">
    <name type="scientific">Paenibacillus pini JCM 16418</name>
    <dbReference type="NCBI Taxonomy" id="1236976"/>
    <lineage>
        <taxon>Bacteria</taxon>
        <taxon>Bacillati</taxon>
        <taxon>Bacillota</taxon>
        <taxon>Bacilli</taxon>
        <taxon>Bacillales</taxon>
        <taxon>Paenibacillaceae</taxon>
        <taxon>Paenibacillus</taxon>
    </lineage>
</organism>
<evidence type="ECO:0000256" key="1">
    <source>
        <dbReference type="SAM" id="Phobius"/>
    </source>
</evidence>
<dbReference type="EMBL" id="BAVZ01000007">
    <property type="protein sequence ID" value="GAF08518.1"/>
    <property type="molecule type" value="Genomic_DNA"/>
</dbReference>
<sequence length="383" mass="42820">MKTTELEQLLDLDKRKMGTSKAIPTMVRTRLDDLYRDFENGEVHSPGGQAKSLFRRMRKTAIALTATAALGLVLVGSAFFSPVMAESLKQIPIVGGVFKIAGDFGLQQAEDKGYIQQGSNRIQHKDVKLKITQVIYDGIRLVIAVEREGGDPNVSLDEQMKNFDFTVDGKKMEPAAFSYMISPTHHNQNSLISISKQTDKYQKIDVTLPDSFKLNLQVNLTGIEEPFNLEAPVHKVPVPHTVWKPNVSKASKYIRFTVDKIDLSPVTTQIFTTASQLKLSESTTYAYTNGLEINSLNYTVFDDQGNELKEINGTWGRNGTKDLKRPATRQTSLTPFPNTPKFITIKPYLLPSHGNGSFYDDGNGDFIRVYLPELEVTIPVEQK</sequence>
<dbReference type="Proteomes" id="UP000019364">
    <property type="component" value="Unassembled WGS sequence"/>
</dbReference>
<evidence type="ECO:0000259" key="2">
    <source>
        <dbReference type="Pfam" id="PF13786"/>
    </source>
</evidence>